<dbReference type="SUPFAM" id="SSF51905">
    <property type="entry name" value="FAD/NAD(P)-binding domain"/>
    <property type="match status" value="1"/>
</dbReference>
<evidence type="ECO:0000256" key="1">
    <source>
        <dbReference type="ARBA" id="ARBA00004829"/>
    </source>
</evidence>
<evidence type="ECO:0000313" key="7">
    <source>
        <dbReference type="Proteomes" id="UP000186132"/>
    </source>
</evidence>
<dbReference type="AlphaFoldDB" id="A0A1M5L7B5"/>
<evidence type="ECO:0000256" key="4">
    <source>
        <dbReference type="RuleBase" id="RU362075"/>
    </source>
</evidence>
<proteinExistence type="inferred from homology"/>
<evidence type="ECO:0000313" key="6">
    <source>
        <dbReference type="EMBL" id="SHG60639.1"/>
    </source>
</evidence>
<dbReference type="OrthoDB" id="9774675at2"/>
<dbReference type="InterPro" id="IPR036188">
    <property type="entry name" value="FAD/NAD-bd_sf"/>
</dbReference>
<dbReference type="GO" id="GO:0016491">
    <property type="term" value="F:oxidoreductase activity"/>
    <property type="evidence" value="ECO:0007669"/>
    <property type="project" value="UniProtKB-KW"/>
</dbReference>
<sequence length="497" mass="53610">MRTVPGPTDHVVIVGAGLGGLAAALHLAGSGRRVTVVEREAVPGGRCGLIADRGYRFDTGPTVLTMPELLAEAFAAVGESMADRLTLHRLDPAYRARFADGSSIDVRSDTDAMADGIATTFGARDADGYRRFVAFLHELYRIEMPHFIARNLDSPLQLVGTPLARLAAMGGFGRLDHLVARYVADDRLRRLFSFQAMYAGLAPSRALAIYAVITYMDCVRGVHFPAGGMHAVPRAMAAAAEDHGVEFRYGTTVTRVDVRAGRARGVITADGERIAADVVLVNADLPSAYAELLPPGSAPRRLRRLRYSPSAVVLHTGSTFSHPDAAHHTIDFGRSWDDTFTEIIDRGRVMSDPSFLVTSPSHTDPALAPAGRHTHYVLFPAPNLAGDVDWTGERERYRDHMVATLERRGYTGFGGAIEVEHLTTPADWRAQGMTMGAPFAAAHTFGQTGPFRAPTLDRRIDGLVFCGSNTQPGVGVPMVLVSGRLAAERVTGTKMDR</sequence>
<dbReference type="RefSeq" id="WP_084180978.1">
    <property type="nucleotide sequence ID" value="NZ_FQVU01000003.1"/>
</dbReference>
<dbReference type="InterPro" id="IPR002937">
    <property type="entry name" value="Amino_oxidase"/>
</dbReference>
<protein>
    <submittedName>
        <fullName evidence="6">Phytoene desaturase</fullName>
    </submittedName>
</protein>
<dbReference type="STRING" id="1206085.SAMN05443575_2367"/>
<dbReference type="NCBIfam" id="TIGR02734">
    <property type="entry name" value="crtI_fam"/>
    <property type="match status" value="1"/>
</dbReference>
<evidence type="ECO:0000259" key="5">
    <source>
        <dbReference type="Pfam" id="PF01593"/>
    </source>
</evidence>
<dbReference type="PANTHER" id="PTHR43734:SF1">
    <property type="entry name" value="PHYTOENE DESATURASE"/>
    <property type="match status" value="1"/>
</dbReference>
<comment type="similarity">
    <text evidence="4">Belongs to the carotenoid/retinoid oxidoreductase family.</text>
</comment>
<dbReference type="EMBL" id="FQVU01000003">
    <property type="protein sequence ID" value="SHG60639.1"/>
    <property type="molecule type" value="Genomic_DNA"/>
</dbReference>
<evidence type="ECO:0000256" key="2">
    <source>
        <dbReference type="ARBA" id="ARBA00022746"/>
    </source>
</evidence>
<name>A0A1M5L7B5_9ACTN</name>
<dbReference type="PANTHER" id="PTHR43734">
    <property type="entry name" value="PHYTOENE DESATURASE"/>
    <property type="match status" value="1"/>
</dbReference>
<dbReference type="GO" id="GO:0016117">
    <property type="term" value="P:carotenoid biosynthetic process"/>
    <property type="evidence" value="ECO:0007669"/>
    <property type="project" value="UniProtKB-KW"/>
</dbReference>
<dbReference type="InterPro" id="IPR014105">
    <property type="entry name" value="Carotenoid/retinoid_OxRdtase"/>
</dbReference>
<feature type="domain" description="Amine oxidase" evidence="5">
    <location>
        <begin position="18"/>
        <end position="490"/>
    </location>
</feature>
<organism evidence="6 7">
    <name type="scientific">Jatrophihabitans endophyticus</name>
    <dbReference type="NCBI Taxonomy" id="1206085"/>
    <lineage>
        <taxon>Bacteria</taxon>
        <taxon>Bacillati</taxon>
        <taxon>Actinomycetota</taxon>
        <taxon>Actinomycetes</taxon>
        <taxon>Jatrophihabitantales</taxon>
        <taxon>Jatrophihabitantaceae</taxon>
        <taxon>Jatrophihabitans</taxon>
    </lineage>
</organism>
<reference evidence="6 7" key="1">
    <citation type="submission" date="2016-11" db="EMBL/GenBank/DDBJ databases">
        <authorList>
            <person name="Jaros S."/>
            <person name="Januszkiewicz K."/>
            <person name="Wedrychowicz H."/>
        </authorList>
    </citation>
    <scope>NUCLEOTIDE SEQUENCE [LARGE SCALE GENOMIC DNA]</scope>
    <source>
        <strain evidence="6 7">DSM 45627</strain>
    </source>
</reference>
<keyword evidence="3 4" id="KW-0560">Oxidoreductase</keyword>
<keyword evidence="2 4" id="KW-0125">Carotenoid biosynthesis</keyword>
<accession>A0A1M5L7B5</accession>
<dbReference type="Pfam" id="PF01593">
    <property type="entry name" value="Amino_oxidase"/>
    <property type="match status" value="1"/>
</dbReference>
<gene>
    <name evidence="6" type="ORF">SAMN05443575_2367</name>
</gene>
<evidence type="ECO:0000256" key="3">
    <source>
        <dbReference type="ARBA" id="ARBA00023002"/>
    </source>
</evidence>
<keyword evidence="7" id="KW-1185">Reference proteome</keyword>
<dbReference type="Proteomes" id="UP000186132">
    <property type="component" value="Unassembled WGS sequence"/>
</dbReference>
<dbReference type="Gene3D" id="3.50.50.60">
    <property type="entry name" value="FAD/NAD(P)-binding domain"/>
    <property type="match status" value="2"/>
</dbReference>
<comment type="pathway">
    <text evidence="1 4">Carotenoid biosynthesis.</text>
</comment>